<evidence type="ECO:0000256" key="9">
    <source>
        <dbReference type="SAM" id="Phobius"/>
    </source>
</evidence>
<accession>A0ABV0JS75</accession>
<keyword evidence="6 9" id="KW-1133">Transmembrane helix</keyword>
<feature type="domain" description="MotA/TolQ/ExbB proton channel" evidence="10">
    <location>
        <begin position="69"/>
        <end position="190"/>
    </location>
</feature>
<name>A0ABV0JS75_9CYAN</name>
<comment type="similarity">
    <text evidence="8">Belongs to the exbB/tolQ family.</text>
</comment>
<feature type="transmembrane region" description="Helical" evidence="9">
    <location>
        <begin position="13"/>
        <end position="34"/>
    </location>
</feature>
<dbReference type="InterPro" id="IPR002898">
    <property type="entry name" value="MotA_ExbB_proton_chnl"/>
</dbReference>
<dbReference type="InterPro" id="IPR050790">
    <property type="entry name" value="ExbB/TolQ_transport"/>
</dbReference>
<sequence length="229" mass="25329">MTFQELIEKGGPVMWPLLALSLLSLGTILERLWFWARILTKEREIIDRILEAASRNWDVAAEIAGQARRQPIGRFLYAPLRLANPDPEVFKLALESSADEELASMRQGDKLLEAVIALAPLLGLLGTVLGLIRSLSGIRLGDLGTSSTAGVTLGISESLISTAAGLVVAITSLVFYRLFQAFLFNQIKIFRKAGNDLELLYRQEWPKFGINRHSNAIKPKIDSSEPSDR</sequence>
<evidence type="ECO:0000256" key="6">
    <source>
        <dbReference type="ARBA" id="ARBA00022989"/>
    </source>
</evidence>
<dbReference type="PANTHER" id="PTHR30625">
    <property type="entry name" value="PROTEIN TOLQ"/>
    <property type="match status" value="1"/>
</dbReference>
<proteinExistence type="inferred from homology"/>
<keyword evidence="5 8" id="KW-0653">Protein transport</keyword>
<keyword evidence="3" id="KW-1003">Cell membrane</keyword>
<comment type="caution">
    <text evidence="11">The sequence shown here is derived from an EMBL/GenBank/DDBJ whole genome shotgun (WGS) entry which is preliminary data.</text>
</comment>
<dbReference type="Proteomes" id="UP001442494">
    <property type="component" value="Unassembled WGS sequence"/>
</dbReference>
<evidence type="ECO:0000313" key="11">
    <source>
        <dbReference type="EMBL" id="MEP0866313.1"/>
    </source>
</evidence>
<evidence type="ECO:0000256" key="1">
    <source>
        <dbReference type="ARBA" id="ARBA00004651"/>
    </source>
</evidence>
<feature type="transmembrane region" description="Helical" evidence="9">
    <location>
        <begin position="159"/>
        <end position="179"/>
    </location>
</feature>
<dbReference type="EMBL" id="JAMPKK010000041">
    <property type="protein sequence ID" value="MEP0866313.1"/>
    <property type="molecule type" value="Genomic_DNA"/>
</dbReference>
<keyword evidence="12" id="KW-1185">Reference proteome</keyword>
<gene>
    <name evidence="11" type="ORF">NDI37_17785</name>
</gene>
<evidence type="ECO:0000256" key="5">
    <source>
        <dbReference type="ARBA" id="ARBA00022927"/>
    </source>
</evidence>
<dbReference type="PANTHER" id="PTHR30625:SF15">
    <property type="entry name" value="BIOPOLYMER TRANSPORT PROTEIN EXBB"/>
    <property type="match status" value="1"/>
</dbReference>
<comment type="subcellular location">
    <subcellularLocation>
        <location evidence="1">Cell membrane</location>
        <topology evidence="1">Multi-pass membrane protein</topology>
    </subcellularLocation>
    <subcellularLocation>
        <location evidence="8">Membrane</location>
        <topology evidence="8">Multi-pass membrane protein</topology>
    </subcellularLocation>
</comment>
<protein>
    <submittedName>
        <fullName evidence="11">MotA/TolQ/ExbB proton channel family protein</fullName>
    </submittedName>
</protein>
<evidence type="ECO:0000256" key="8">
    <source>
        <dbReference type="RuleBase" id="RU004057"/>
    </source>
</evidence>
<evidence type="ECO:0000256" key="7">
    <source>
        <dbReference type="ARBA" id="ARBA00023136"/>
    </source>
</evidence>
<reference evidence="11 12" key="1">
    <citation type="submission" date="2022-04" db="EMBL/GenBank/DDBJ databases">
        <title>Positive selection, recombination, and allopatry shape intraspecific diversity of widespread and dominant cyanobacteria.</title>
        <authorList>
            <person name="Wei J."/>
            <person name="Shu W."/>
            <person name="Hu C."/>
        </authorList>
    </citation>
    <scope>NUCLEOTIDE SEQUENCE [LARGE SCALE GENOMIC DNA]</scope>
    <source>
        <strain evidence="11 12">GB2-A5</strain>
    </source>
</reference>
<evidence type="ECO:0000259" key="10">
    <source>
        <dbReference type="Pfam" id="PF01618"/>
    </source>
</evidence>
<evidence type="ECO:0000256" key="4">
    <source>
        <dbReference type="ARBA" id="ARBA00022692"/>
    </source>
</evidence>
<keyword evidence="4 9" id="KW-0812">Transmembrane</keyword>
<organism evidence="11 12">
    <name type="scientific">Funiculus sociatus GB2-A5</name>
    <dbReference type="NCBI Taxonomy" id="2933946"/>
    <lineage>
        <taxon>Bacteria</taxon>
        <taxon>Bacillati</taxon>
        <taxon>Cyanobacteriota</taxon>
        <taxon>Cyanophyceae</taxon>
        <taxon>Coleofasciculales</taxon>
        <taxon>Coleofasciculaceae</taxon>
        <taxon>Funiculus</taxon>
    </lineage>
</organism>
<evidence type="ECO:0000313" key="12">
    <source>
        <dbReference type="Proteomes" id="UP001442494"/>
    </source>
</evidence>
<dbReference type="Pfam" id="PF01618">
    <property type="entry name" value="MotA_ExbB"/>
    <property type="match status" value="1"/>
</dbReference>
<keyword evidence="2 8" id="KW-0813">Transport</keyword>
<feature type="transmembrane region" description="Helical" evidence="9">
    <location>
        <begin position="111"/>
        <end position="132"/>
    </location>
</feature>
<dbReference type="RefSeq" id="WP_190424633.1">
    <property type="nucleotide sequence ID" value="NZ_JAMPKK010000041.1"/>
</dbReference>
<evidence type="ECO:0000256" key="3">
    <source>
        <dbReference type="ARBA" id="ARBA00022475"/>
    </source>
</evidence>
<keyword evidence="7 9" id="KW-0472">Membrane</keyword>
<evidence type="ECO:0000256" key="2">
    <source>
        <dbReference type="ARBA" id="ARBA00022448"/>
    </source>
</evidence>